<reference evidence="8" key="2">
    <citation type="submission" date="2015-01" db="EMBL/GenBank/DDBJ databases">
        <title>Draft genome sequence of potential hydrocarbon metabolising strain of Rhodococcus rhodochrous.</title>
        <authorList>
            <person name="Aggarwal R.K."/>
            <person name="Dawar C."/>
        </authorList>
    </citation>
    <scope>NUCLEOTIDE SEQUENCE [LARGE SCALE GENOMIC DNA]</scope>
    <source>
        <strain evidence="8">KG-21</strain>
    </source>
</reference>
<evidence type="ECO:0000256" key="1">
    <source>
        <dbReference type="ARBA" id="ARBA00007664"/>
    </source>
</evidence>
<keyword evidence="5" id="KW-1015">Disulfide bond</keyword>
<sequence>MRLGILVLAVGASLLAGTGVAAAADPAVLGGGSGIVMDGRNYCTLTTIGPDSGGRLVGFTAGHCGNAGSTVASEADPDAGVVGTIAYTDADLDYAVIVFEPAKVVPVNRVGNTTITGIGGPAQFPDIVCKQGRTTGHTCGVAYGDVFGSGQTWTQTCVDLGDSGGPVVVGTTLVGMVNGYLTVACLGPEVGTSMTAVVGDADARGGAGAGFRPI</sequence>
<keyword evidence="6" id="KW-0732">Signal</keyword>
<dbReference type="EMBL" id="AZYO01000136">
    <property type="protein sequence ID" value="KOS53273.1"/>
    <property type="molecule type" value="Genomic_DNA"/>
</dbReference>
<dbReference type="SUPFAM" id="SSF50494">
    <property type="entry name" value="Trypsin-like serine proteases"/>
    <property type="match status" value="1"/>
</dbReference>
<keyword evidence="3" id="KW-0378">Hydrolase</keyword>
<accession>A0A0M9WLD7</accession>
<dbReference type="InterPro" id="IPR043504">
    <property type="entry name" value="Peptidase_S1_PA_chymotrypsin"/>
</dbReference>
<proteinExistence type="inferred from homology"/>
<protein>
    <submittedName>
        <fullName evidence="7">Peptidase S1 family protein</fullName>
    </submittedName>
</protein>
<gene>
    <name evidence="7" type="ORF">Z051_26475</name>
</gene>
<feature type="chain" id="PRO_5005839817" evidence="6">
    <location>
        <begin position="24"/>
        <end position="214"/>
    </location>
</feature>
<evidence type="ECO:0000313" key="7">
    <source>
        <dbReference type="EMBL" id="KOS53273.1"/>
    </source>
</evidence>
<evidence type="ECO:0000256" key="6">
    <source>
        <dbReference type="SAM" id="SignalP"/>
    </source>
</evidence>
<evidence type="ECO:0000256" key="4">
    <source>
        <dbReference type="ARBA" id="ARBA00022825"/>
    </source>
</evidence>
<evidence type="ECO:0000256" key="5">
    <source>
        <dbReference type="ARBA" id="ARBA00023157"/>
    </source>
</evidence>
<dbReference type="InterPro" id="IPR001316">
    <property type="entry name" value="Pept_S1A_streptogrisin"/>
</dbReference>
<comment type="similarity">
    <text evidence="1">Belongs to the peptidase S1 family.</text>
</comment>
<evidence type="ECO:0000256" key="3">
    <source>
        <dbReference type="ARBA" id="ARBA00022801"/>
    </source>
</evidence>
<keyword evidence="4" id="KW-0720">Serine protease</keyword>
<dbReference type="RefSeq" id="WP_003937952.1">
    <property type="nucleotide sequence ID" value="NZ_AZYO01000136.1"/>
</dbReference>
<reference evidence="7 8" key="1">
    <citation type="journal article" date="2015" name="Genome Announc.">
        <title>Draft Genome Sequence of Rhodococcus rhodochrous Strain KG-21, a Soil Isolate from Oil Fields of Krishna-Godavari Basin, India.</title>
        <authorList>
            <person name="Dawar C."/>
            <person name="Aggarwal R.K."/>
        </authorList>
    </citation>
    <scope>NUCLEOTIDE SEQUENCE [LARGE SCALE GENOMIC DNA]</scope>
    <source>
        <strain evidence="7 8">KG-21</strain>
    </source>
</reference>
<comment type="caution">
    <text evidence="7">The sequence shown here is derived from an EMBL/GenBank/DDBJ whole genome shotgun (WGS) entry which is preliminary data.</text>
</comment>
<organism evidence="7 8">
    <name type="scientific">Rhodococcus rhodochrous KG-21</name>
    <dbReference type="NCBI Taxonomy" id="1441923"/>
    <lineage>
        <taxon>Bacteria</taxon>
        <taxon>Bacillati</taxon>
        <taxon>Actinomycetota</taxon>
        <taxon>Actinomycetes</taxon>
        <taxon>Mycobacteriales</taxon>
        <taxon>Nocardiaceae</taxon>
        <taxon>Rhodococcus</taxon>
    </lineage>
</organism>
<name>A0A0M9WLD7_RHORH</name>
<keyword evidence="2" id="KW-0645">Protease</keyword>
<feature type="signal peptide" evidence="6">
    <location>
        <begin position="1"/>
        <end position="23"/>
    </location>
</feature>
<dbReference type="GO" id="GO:0004252">
    <property type="term" value="F:serine-type endopeptidase activity"/>
    <property type="evidence" value="ECO:0007669"/>
    <property type="project" value="InterPro"/>
</dbReference>
<dbReference type="Gene3D" id="2.40.10.10">
    <property type="entry name" value="Trypsin-like serine proteases"/>
    <property type="match status" value="2"/>
</dbReference>
<dbReference type="PRINTS" id="PR00861">
    <property type="entry name" value="ALYTICPTASE"/>
</dbReference>
<dbReference type="Proteomes" id="UP000037712">
    <property type="component" value="Unassembled WGS sequence"/>
</dbReference>
<dbReference type="InterPro" id="IPR009003">
    <property type="entry name" value="Peptidase_S1_PA"/>
</dbReference>
<evidence type="ECO:0000256" key="2">
    <source>
        <dbReference type="ARBA" id="ARBA00022670"/>
    </source>
</evidence>
<dbReference type="GO" id="GO:0006508">
    <property type="term" value="P:proteolysis"/>
    <property type="evidence" value="ECO:0007669"/>
    <property type="project" value="UniProtKB-KW"/>
</dbReference>
<evidence type="ECO:0000313" key="8">
    <source>
        <dbReference type="Proteomes" id="UP000037712"/>
    </source>
</evidence>
<dbReference type="AlphaFoldDB" id="A0A0M9WLD7"/>
<dbReference type="PATRIC" id="fig|1441923.3.peg.5766"/>